<keyword evidence="2" id="KW-1185">Reference proteome</keyword>
<name>A0A366KLW4_9SPHI</name>
<evidence type="ECO:0000313" key="2">
    <source>
        <dbReference type="Proteomes" id="UP000252081"/>
    </source>
</evidence>
<dbReference type="Proteomes" id="UP000252081">
    <property type="component" value="Unassembled WGS sequence"/>
</dbReference>
<dbReference type="EMBL" id="QNQU01000033">
    <property type="protein sequence ID" value="RBQ02655.1"/>
    <property type="molecule type" value="Genomic_DNA"/>
</dbReference>
<comment type="caution">
    <text evidence="1">The sequence shown here is derived from an EMBL/GenBank/DDBJ whole genome shotgun (WGS) entry which is preliminary data.</text>
</comment>
<organism evidence="1 2">
    <name type="scientific">Pedobacter miscanthi</name>
    <dbReference type="NCBI Taxonomy" id="2259170"/>
    <lineage>
        <taxon>Bacteria</taxon>
        <taxon>Pseudomonadati</taxon>
        <taxon>Bacteroidota</taxon>
        <taxon>Sphingobacteriia</taxon>
        <taxon>Sphingobacteriales</taxon>
        <taxon>Sphingobacteriaceae</taxon>
        <taxon>Pedobacter</taxon>
    </lineage>
</organism>
<reference evidence="1 2" key="1">
    <citation type="submission" date="2018-07" db="EMBL/GenBank/DDBJ databases">
        <title>A draft genome of a endophytic bacteria, a new species of Pedobacter.</title>
        <authorList>
            <person name="Zhang Z.D."/>
            <person name="Chen Z.J."/>
        </authorList>
    </citation>
    <scope>NUCLEOTIDE SEQUENCE [LARGE SCALE GENOMIC DNA]</scope>
    <source>
        <strain evidence="1 2">RS10</strain>
    </source>
</reference>
<accession>A0A366KLW4</accession>
<proteinExistence type="predicted"/>
<dbReference type="AlphaFoldDB" id="A0A366KLW4"/>
<evidence type="ECO:0000313" key="1">
    <source>
        <dbReference type="EMBL" id="RBQ02655.1"/>
    </source>
</evidence>
<protein>
    <submittedName>
        <fullName evidence="1">Uncharacterized protein</fullName>
    </submittedName>
</protein>
<sequence>MGRANLESIKKPCAIVYDYSLFGNQMTGVLGGLQSRFLVQVPMKNRELFPSIGFRHEGGTPPK</sequence>
<gene>
    <name evidence="1" type="ORF">DRW42_25790</name>
</gene>